<dbReference type="Proteomes" id="UP000000593">
    <property type="component" value="Chromosome 1"/>
</dbReference>
<gene>
    <name evidence="3" type="ordered locus">PBPRA1818</name>
</gene>
<name>Q6LR53_PHOPR</name>
<protein>
    <recommendedName>
        <fullName evidence="2">Bacteriophage T5 Orf172 DNA-binding domain-containing protein</fullName>
    </recommendedName>
</protein>
<dbReference type="InterPro" id="IPR018306">
    <property type="entry name" value="Phage_T5_Orf172_DNA-bd"/>
</dbReference>
<organism evidence="3 4">
    <name type="scientific">Photobacterium profundum (strain SS9)</name>
    <dbReference type="NCBI Taxonomy" id="298386"/>
    <lineage>
        <taxon>Bacteria</taxon>
        <taxon>Pseudomonadati</taxon>
        <taxon>Pseudomonadota</taxon>
        <taxon>Gammaproteobacteria</taxon>
        <taxon>Vibrionales</taxon>
        <taxon>Vibrionaceae</taxon>
        <taxon>Photobacterium</taxon>
    </lineage>
</organism>
<dbReference type="HOGENOM" id="CLU_846912_0_0_6"/>
<proteinExistence type="predicted"/>
<evidence type="ECO:0000256" key="1">
    <source>
        <dbReference type="SAM" id="Coils"/>
    </source>
</evidence>
<dbReference type="AlphaFoldDB" id="Q6LR53"/>
<evidence type="ECO:0000259" key="2">
    <source>
        <dbReference type="SMART" id="SM00974"/>
    </source>
</evidence>
<evidence type="ECO:0000313" key="4">
    <source>
        <dbReference type="Proteomes" id="UP000000593"/>
    </source>
</evidence>
<keyword evidence="4" id="KW-1185">Reference proteome</keyword>
<feature type="domain" description="Bacteriophage T5 Orf172 DNA-binding" evidence="2">
    <location>
        <begin position="241"/>
        <end position="318"/>
    </location>
</feature>
<reference evidence="4" key="1">
    <citation type="journal article" date="2005" name="Science">
        <title>Life at depth: Photobacterium profundum genome sequence and expression analysis.</title>
        <authorList>
            <person name="Vezzi A."/>
            <person name="Campanaro S."/>
            <person name="D'Angelo M."/>
            <person name="Simonato F."/>
            <person name="Vitulo N."/>
            <person name="Lauro F.M."/>
            <person name="Cestaro A."/>
            <person name="Malacrida G."/>
            <person name="Simionati B."/>
            <person name="Cannata N."/>
            <person name="Romualdi C."/>
            <person name="Bartlett D.H."/>
            <person name="Valle G."/>
        </authorList>
    </citation>
    <scope>NUCLEOTIDE SEQUENCE [LARGE SCALE GENOMIC DNA]</scope>
    <source>
        <strain evidence="4">ATCC BAA-1253 / SS9</strain>
    </source>
</reference>
<dbReference type="EMBL" id="CR378669">
    <property type="protein sequence ID" value="CAG20223.1"/>
    <property type="molecule type" value="Genomic_DNA"/>
</dbReference>
<accession>Q6LR53</accession>
<evidence type="ECO:0000313" key="3">
    <source>
        <dbReference type="EMBL" id="CAG20223.1"/>
    </source>
</evidence>
<keyword evidence="1" id="KW-0175">Coiled coil</keyword>
<feature type="coiled-coil region" evidence="1">
    <location>
        <begin position="188"/>
        <end position="222"/>
    </location>
</feature>
<dbReference type="KEGG" id="ppr:PBPRA1818"/>
<dbReference type="SMART" id="SM00974">
    <property type="entry name" value="T5orf172"/>
    <property type="match status" value="1"/>
</dbReference>
<dbReference type="Pfam" id="PF13455">
    <property type="entry name" value="MUG113"/>
    <property type="match status" value="1"/>
</dbReference>
<sequence length="328" mass="37172">MPLMKFIMFVEASKNRAYLTEIINMLPVMQPPLVDRAHYIEQLSGKLHQANLQMLNTGKKKKQVEAPECVSDVKPKKLEYVPMSEAKWESGDKSEHHPMFFGLGKKSKSSKKTRRICRAYVEYGLHEAARLLAHLRGGSYGITEEVLNVHERDVTKDKVLAINKSMKTYRKTIQRKGGVAVVVELEPIETKSERAARARAKKEALERKKKEVLRSIESKLDTGSARSLATKQRQLLYVIRVKGSNVLKIGISKNPKSRMADLQTSNASRLVLSDVYVTFNPAIKVEKALHKRFNSRRLQGEWFSGVSAEEIEEAIKDQAVKFNLPSNA</sequence>